<evidence type="ECO:0000313" key="7">
    <source>
        <dbReference type="EMBL" id="KZZ97941.1"/>
    </source>
</evidence>
<evidence type="ECO:0000256" key="3">
    <source>
        <dbReference type="ARBA" id="ARBA00044493"/>
    </source>
</evidence>
<comment type="function">
    <text evidence="3">Regulates mitochondrial small subunit maturation by controlling 15S rRNA 5'-end processing. Localizes to the 5' precursor of the 15S rRNA in a position that is subsequently occupied by mS47 in the mature yeast mtSSU. Uses structure and sequence-specific RNA recognition, binding to a single-stranded region of the precursor and specifically recognizing bases -6 to -1. The exchange of Ccm1 for mS47 is coupled to the irreversible removal of precursor rRNA that is accompanied by conformational changes of the mitoribosomal proteins uS5m and mS26. These conformational changes signal completion of 5'-end rRNA processing through protection of the mature 5'-end of the 15S rRNA and stabilization of mS47. The removal of the 5' precursor together with the dissociation of Ccm1 may be catalyzed by the 5'-3' exoribonuclease Pet127. Involved in the specific removal of group I introns in mitochondrial encoded transcripts.</text>
</comment>
<dbReference type="PANTHER" id="PTHR47447:SF24">
    <property type="entry name" value="PENTATRICOPEPTIDE REPEAT-CONTAINING PROTEIN"/>
    <property type="match status" value="1"/>
</dbReference>
<feature type="region of interest" description="Disordered" evidence="6">
    <location>
        <begin position="278"/>
        <end position="310"/>
    </location>
</feature>
<feature type="region of interest" description="Disordered" evidence="6">
    <location>
        <begin position="205"/>
        <end position="254"/>
    </location>
</feature>
<comment type="caution">
    <text evidence="7">The sequence shown here is derived from an EMBL/GenBank/DDBJ whole genome shotgun (WGS) entry which is preliminary data.</text>
</comment>
<dbReference type="Pfam" id="PF01535">
    <property type="entry name" value="PPR"/>
    <property type="match status" value="2"/>
</dbReference>
<dbReference type="EMBL" id="AZGZ01000001">
    <property type="protein sequence ID" value="KZZ97941.1"/>
    <property type="molecule type" value="Genomic_DNA"/>
</dbReference>
<feature type="repeat" description="PPR" evidence="5">
    <location>
        <begin position="989"/>
        <end position="1023"/>
    </location>
</feature>
<feature type="compositionally biased region" description="Polar residues" evidence="6">
    <location>
        <begin position="345"/>
        <end position="362"/>
    </location>
</feature>
<reference evidence="7 8" key="1">
    <citation type="journal article" date="2016" name="Genome Biol. Evol.">
        <title>Divergent and convergent evolution of fungal pathogenicity.</title>
        <authorList>
            <person name="Shang Y."/>
            <person name="Xiao G."/>
            <person name="Zheng P."/>
            <person name="Cen K."/>
            <person name="Zhan S."/>
            <person name="Wang C."/>
        </authorList>
    </citation>
    <scope>NUCLEOTIDE SEQUENCE [LARGE SCALE GENOMIC DNA]</scope>
    <source>
        <strain evidence="7 8">ARSEF 7405</strain>
    </source>
</reference>
<feature type="region of interest" description="Disordered" evidence="6">
    <location>
        <begin position="1525"/>
        <end position="1555"/>
    </location>
</feature>
<dbReference type="InterPro" id="IPR002885">
    <property type="entry name" value="PPR_rpt"/>
</dbReference>
<accession>A0A168DNJ6</accession>
<dbReference type="InterPro" id="IPR011990">
    <property type="entry name" value="TPR-like_helical_dom_sf"/>
</dbReference>
<evidence type="ECO:0000256" key="6">
    <source>
        <dbReference type="SAM" id="MobiDB-lite"/>
    </source>
</evidence>
<dbReference type="NCBIfam" id="TIGR00756">
    <property type="entry name" value="PPR"/>
    <property type="match status" value="1"/>
</dbReference>
<feature type="region of interest" description="Disordered" evidence="6">
    <location>
        <begin position="519"/>
        <end position="549"/>
    </location>
</feature>
<feature type="compositionally biased region" description="Polar residues" evidence="6">
    <location>
        <begin position="100"/>
        <end position="117"/>
    </location>
</feature>
<dbReference type="PANTHER" id="PTHR47447">
    <property type="entry name" value="OS03G0856100 PROTEIN"/>
    <property type="match status" value="1"/>
</dbReference>
<feature type="compositionally biased region" description="Low complexity" evidence="6">
    <location>
        <begin position="443"/>
        <end position="452"/>
    </location>
</feature>
<dbReference type="PROSITE" id="PS51375">
    <property type="entry name" value="PPR"/>
    <property type="match status" value="2"/>
</dbReference>
<evidence type="ECO:0000256" key="2">
    <source>
        <dbReference type="ARBA" id="ARBA00022737"/>
    </source>
</evidence>
<organism evidence="7 8">
    <name type="scientific">Ascosphaera apis ARSEF 7405</name>
    <dbReference type="NCBI Taxonomy" id="392613"/>
    <lineage>
        <taxon>Eukaryota</taxon>
        <taxon>Fungi</taxon>
        <taxon>Dikarya</taxon>
        <taxon>Ascomycota</taxon>
        <taxon>Pezizomycotina</taxon>
        <taxon>Eurotiomycetes</taxon>
        <taxon>Eurotiomycetidae</taxon>
        <taxon>Onygenales</taxon>
        <taxon>Ascosphaeraceae</taxon>
        <taxon>Ascosphaera</taxon>
    </lineage>
</organism>
<protein>
    <submittedName>
        <fullName evidence="7">Pentatricopeptide repeat protein</fullName>
    </submittedName>
</protein>
<feature type="compositionally biased region" description="Low complexity" evidence="6">
    <location>
        <begin position="521"/>
        <end position="533"/>
    </location>
</feature>
<feature type="region of interest" description="Disordered" evidence="6">
    <location>
        <begin position="433"/>
        <end position="500"/>
    </location>
</feature>
<comment type="similarity">
    <text evidence="1">Belongs to the CCM1 family.</text>
</comment>
<feature type="compositionally biased region" description="Polar residues" evidence="6">
    <location>
        <begin position="453"/>
        <end position="492"/>
    </location>
</feature>
<feature type="compositionally biased region" description="Basic and acidic residues" evidence="6">
    <location>
        <begin position="371"/>
        <end position="380"/>
    </location>
</feature>
<evidence type="ECO:0000256" key="5">
    <source>
        <dbReference type="PROSITE-ProRule" id="PRU00708"/>
    </source>
</evidence>
<evidence type="ECO:0000256" key="4">
    <source>
        <dbReference type="ARBA" id="ARBA00044511"/>
    </source>
</evidence>
<feature type="region of interest" description="Disordered" evidence="6">
    <location>
        <begin position="588"/>
        <end position="630"/>
    </location>
</feature>
<feature type="compositionally biased region" description="Basic residues" evidence="6">
    <location>
        <begin position="66"/>
        <end position="75"/>
    </location>
</feature>
<gene>
    <name evidence="7" type="ORF">AAP_00202</name>
</gene>
<keyword evidence="2" id="KW-0677">Repeat</keyword>
<dbReference type="OrthoDB" id="1882346at2759"/>
<proteinExistence type="inferred from homology"/>
<keyword evidence="8" id="KW-1185">Reference proteome</keyword>
<feature type="compositionally biased region" description="Basic residues" evidence="6">
    <location>
        <begin position="163"/>
        <end position="172"/>
    </location>
</feature>
<evidence type="ECO:0000256" key="1">
    <source>
        <dbReference type="ARBA" id="ARBA00006192"/>
    </source>
</evidence>
<sequence>MLVRALQRLENAASRVPFSTSGSAPFFLCATSLRIERRASARAGAGAGAGASCCNFSTAAGRAQFHRARTRHPVRSLRLQPRPAKSSPGDFLYPPVLVGGQSSEGCYSRSSEGSPGLSTRGYATAAGTSDGSGNGKKRGRPKKKPAATDDLDSGSASTDKKSTSKKRKQKSNKAKEVESQDASHLSDLRRNDALTATIAEIIAHGSSQTASTAHQNLSEARQRRRKSRKSEKVEQGHGGDTNSNSKSHSQLVSDDDLRRTHALIEALYEVLSFKASGRTKSSGYDSADAVKTSPPIEKQAVNENTEDKRDLRQTSALVDTLYDVVSQRPLSSTTEYIEPAHIINGNPNPKQHSTQSRSTEPSLDTPFQDRPLSESHDQFPDLRRNTDLISDIQSTLSSQQAVSLTSAAPVRNFPSTSSLSGVEHNAAFLSDLQSSISHPPPSSSGDPLPSSSHVISPTDTRQNDSFIRTVRSVISSNSPDSQTPTRLQSLDSADTPEFDRRRHLDFVQNRALVNTLQATISNTPSSPSNSNESGWPLNSHSGREIGTRDPITDSQKLAQDRSDDIQHNISADIRRQTAFLDDTADVISSGHASKIPPNNSSQQSSTSSSPSDKDNQSPNSDSQNDTPPNDIELILSQKRSREHSRLWELYELAGSPPDLASKVLDYQCRSHMIDDILRCMYLFETIQDPSEQDYLNIIRSLLHDEKGSIAGGSSKIVDICREAFQRGKAEKCFHSAFFMHIAKADWRTASRLWDFKPSRIGTKDQLALLWQYHQRDMLRIPQRILDIIQGIKSKDLQLINHLEPLTNFLVFSVVSSKRHMGAVPMDMIMSIFDGLWDLNILDIRHLYWAFATLQQIDRLEGSVRSMLLYRFYRERFPGVKVPETTMIGFFVTLSKLNVCQGLYTLLSDSRRYYGRPPYYAYLHAMKIFSRQGKIGDVEQLLEMYIKDHGRPKDLAIITPLLNAYGILGKVDDVKKRIDMIRDEYRLTPDAATWNILLKAYAVNDDILGAFWVVDGMHRNGVQPNARTFTMLLNILARRRDISTLLDVFEKIKEMSIDIDRPLMKPVVAALCEDERYAAAEALAERITKLDLEGSATPVWNVLLSKYASNVDTHSVERVHKKMLSLGVVPDSMTYFHYAIILGGYLRERNRDMVHVIHKEIQERFGRANPSANFSVLQSRIARDLQAWSEQGGPESGRELLLEHAEEFLNTVMERTSAADLALNTPQPGMGRKSIRVSYPHLFYEKMMEVYAKHGALDKVGEMFEKLKERQRYIRPHDVHTTPHTFRVLMLAHLKAGNHDAVASCWKTVFEGLKVLATPVPESPSNTAQPIIPAFKFSLSYCISLYMRSLASQGEYGQIKTLISDIEQAGFGLTTDNWSLYVKLLALSDKPEDQLLAFKYFEKLFIRNFPGWKEIVRGYVKRPRDAPPSLDLLEERVYDRGKPLNMLGKRGRRVWAKIRPDYMQPTYTAMVYLASAYLTFQSRAVVDGGAELSKLGEIGPRTLMTLGDMPVLQERYQKVLLKGQSPVTNAPPHEHDEKSPVWEGGILGPGGRRADTTPLELTSYEGRLVPKKNRPYIRPLLQLTSEPDEEDMLAILEADRRWRETLRERLTTPRESRDIDEIVRREDELDVEDERLYDVYPYNDKAFMEEQHIRRNESTDREHARIRRRRTPGGIRAIEERLKRGKAPWASS</sequence>
<feature type="compositionally biased region" description="Low complexity" evidence="6">
    <location>
        <begin position="596"/>
        <end position="625"/>
    </location>
</feature>
<dbReference type="VEuPathDB" id="FungiDB:AAP_00202"/>
<dbReference type="Proteomes" id="UP000242877">
    <property type="component" value="Unassembled WGS sequence"/>
</dbReference>
<name>A0A168DNJ6_9EURO</name>
<dbReference type="Gene3D" id="1.25.40.10">
    <property type="entry name" value="Tetratricopeptide repeat domain"/>
    <property type="match status" value="2"/>
</dbReference>
<evidence type="ECO:0000313" key="8">
    <source>
        <dbReference type="Proteomes" id="UP000242877"/>
    </source>
</evidence>
<comment type="subunit">
    <text evidence="4">Binds to mitochondrial small subunit 15S rRNA.</text>
</comment>
<feature type="repeat" description="PPR" evidence="5">
    <location>
        <begin position="1095"/>
        <end position="1129"/>
    </location>
</feature>
<feature type="compositionally biased region" description="Basic residues" evidence="6">
    <location>
        <begin position="135"/>
        <end position="145"/>
    </location>
</feature>
<feature type="compositionally biased region" description="Polar residues" evidence="6">
    <location>
        <begin position="240"/>
        <end position="252"/>
    </location>
</feature>
<dbReference type="Pfam" id="PF13041">
    <property type="entry name" value="PPR_2"/>
    <property type="match status" value="1"/>
</dbReference>
<feature type="region of interest" description="Disordered" evidence="6">
    <location>
        <begin position="66"/>
        <end position="188"/>
    </location>
</feature>
<feature type="region of interest" description="Disordered" evidence="6">
    <location>
        <begin position="340"/>
        <end position="380"/>
    </location>
</feature>
<feature type="compositionally biased region" description="Polar residues" evidence="6">
    <location>
        <begin position="205"/>
        <end position="217"/>
    </location>
</feature>